<accession>A0AAE0TW64</accession>
<organism evidence="1 2">
    <name type="scientific">Podospora didyma</name>
    <dbReference type="NCBI Taxonomy" id="330526"/>
    <lineage>
        <taxon>Eukaryota</taxon>
        <taxon>Fungi</taxon>
        <taxon>Dikarya</taxon>
        <taxon>Ascomycota</taxon>
        <taxon>Pezizomycotina</taxon>
        <taxon>Sordariomycetes</taxon>
        <taxon>Sordariomycetidae</taxon>
        <taxon>Sordariales</taxon>
        <taxon>Podosporaceae</taxon>
        <taxon>Podospora</taxon>
    </lineage>
</organism>
<name>A0AAE0TW64_9PEZI</name>
<keyword evidence="2" id="KW-1185">Reference proteome</keyword>
<reference evidence="1" key="1">
    <citation type="journal article" date="2023" name="Mol. Phylogenet. Evol.">
        <title>Genome-scale phylogeny and comparative genomics of the fungal order Sordariales.</title>
        <authorList>
            <person name="Hensen N."/>
            <person name="Bonometti L."/>
            <person name="Westerberg I."/>
            <person name="Brannstrom I.O."/>
            <person name="Guillou S."/>
            <person name="Cros-Aarteil S."/>
            <person name="Calhoun S."/>
            <person name="Haridas S."/>
            <person name="Kuo A."/>
            <person name="Mondo S."/>
            <person name="Pangilinan J."/>
            <person name="Riley R."/>
            <person name="LaButti K."/>
            <person name="Andreopoulos B."/>
            <person name="Lipzen A."/>
            <person name="Chen C."/>
            <person name="Yan M."/>
            <person name="Daum C."/>
            <person name="Ng V."/>
            <person name="Clum A."/>
            <person name="Steindorff A."/>
            <person name="Ohm R.A."/>
            <person name="Martin F."/>
            <person name="Silar P."/>
            <person name="Natvig D.O."/>
            <person name="Lalanne C."/>
            <person name="Gautier V."/>
            <person name="Ament-Velasquez S.L."/>
            <person name="Kruys A."/>
            <person name="Hutchinson M.I."/>
            <person name="Powell A.J."/>
            <person name="Barry K."/>
            <person name="Miller A.N."/>
            <person name="Grigoriev I.V."/>
            <person name="Debuchy R."/>
            <person name="Gladieux P."/>
            <person name="Hiltunen Thoren M."/>
            <person name="Johannesson H."/>
        </authorList>
    </citation>
    <scope>NUCLEOTIDE SEQUENCE</scope>
    <source>
        <strain evidence="1">CBS 232.78</strain>
    </source>
</reference>
<comment type="caution">
    <text evidence="1">The sequence shown here is derived from an EMBL/GenBank/DDBJ whole genome shotgun (WGS) entry which is preliminary data.</text>
</comment>
<sequence length="178" mass="19590">MRKEPVISLTHPPPNLNHLIIMVLFVLEPMPRGSKLLVLESESPNGRRRLPSRKIICHLKHVRRSRPLLKNAPSQSAALACQLACAPFAILGTVAMIGSKDDDERRWMNNAISCEEDPSVNAIPFSPAIIQLAWFLSEGSSSAAALGREHFGEKEGSEKSGFLRVADDVRQTPTFSVV</sequence>
<protein>
    <submittedName>
        <fullName evidence="1">Uncharacterized protein</fullName>
    </submittedName>
</protein>
<evidence type="ECO:0000313" key="2">
    <source>
        <dbReference type="Proteomes" id="UP001285441"/>
    </source>
</evidence>
<gene>
    <name evidence="1" type="ORF">B0H63DRAFT_476708</name>
</gene>
<proteinExistence type="predicted"/>
<reference evidence="1" key="2">
    <citation type="submission" date="2023-06" db="EMBL/GenBank/DDBJ databases">
        <authorList>
            <consortium name="Lawrence Berkeley National Laboratory"/>
            <person name="Haridas S."/>
            <person name="Hensen N."/>
            <person name="Bonometti L."/>
            <person name="Westerberg I."/>
            <person name="Brannstrom I.O."/>
            <person name="Guillou S."/>
            <person name="Cros-Aarteil S."/>
            <person name="Calhoun S."/>
            <person name="Kuo A."/>
            <person name="Mondo S."/>
            <person name="Pangilinan J."/>
            <person name="Riley R."/>
            <person name="LaButti K."/>
            <person name="Andreopoulos B."/>
            <person name="Lipzen A."/>
            <person name="Chen C."/>
            <person name="Yanf M."/>
            <person name="Daum C."/>
            <person name="Ng V."/>
            <person name="Clum A."/>
            <person name="Steindorff A."/>
            <person name="Ohm R."/>
            <person name="Martin F."/>
            <person name="Silar P."/>
            <person name="Natvig D."/>
            <person name="Lalanne C."/>
            <person name="Gautier V."/>
            <person name="Ament-velasquez S.L."/>
            <person name="Kruys A."/>
            <person name="Hutchinson M.I."/>
            <person name="Powell A.J."/>
            <person name="Barry K."/>
            <person name="Miller A.N."/>
            <person name="Grigoriev I.V."/>
            <person name="Debuchy R."/>
            <person name="Gladieux P."/>
            <person name="Thoren M.H."/>
            <person name="Johannesson H."/>
        </authorList>
    </citation>
    <scope>NUCLEOTIDE SEQUENCE</scope>
    <source>
        <strain evidence="1">CBS 232.78</strain>
    </source>
</reference>
<dbReference type="Proteomes" id="UP001285441">
    <property type="component" value="Unassembled WGS sequence"/>
</dbReference>
<dbReference type="AlphaFoldDB" id="A0AAE0TW64"/>
<dbReference type="EMBL" id="JAULSW010000005">
    <property type="protein sequence ID" value="KAK3381849.1"/>
    <property type="molecule type" value="Genomic_DNA"/>
</dbReference>
<evidence type="ECO:0000313" key="1">
    <source>
        <dbReference type="EMBL" id="KAK3381849.1"/>
    </source>
</evidence>